<evidence type="ECO:0000256" key="1">
    <source>
        <dbReference type="SAM" id="Phobius"/>
    </source>
</evidence>
<keyword evidence="3" id="KW-1185">Reference proteome</keyword>
<accession>W6MGT1</accession>
<dbReference type="AlphaFoldDB" id="W6MGT1"/>
<name>W6MGT1_9ASCO</name>
<dbReference type="OrthoDB" id="376826at2759"/>
<keyword evidence="1" id="KW-0472">Membrane</keyword>
<evidence type="ECO:0000313" key="2">
    <source>
        <dbReference type="EMBL" id="CDK25061.1"/>
    </source>
</evidence>
<gene>
    <name evidence="2" type="ORF">KUCA_T00001028001</name>
</gene>
<dbReference type="Pfam" id="PF17316">
    <property type="entry name" value="Perilipin_2"/>
    <property type="match status" value="1"/>
</dbReference>
<dbReference type="EMBL" id="HG793125">
    <property type="protein sequence ID" value="CDK25061.1"/>
    <property type="molecule type" value="Genomic_DNA"/>
</dbReference>
<keyword evidence="1" id="KW-1133">Transmembrane helix</keyword>
<dbReference type="RefSeq" id="XP_022457076.1">
    <property type="nucleotide sequence ID" value="XM_022605626.1"/>
</dbReference>
<sequence>MVKTIAHIKSYPLVSELIAFLSSFAFVSYIFARLSALFSSLPANKYLYKLDEYADNRVLTSLDKTFPKITTLTSEQVIQVPRDQAVALNRRLSGAVASSVKQVEDLYTTRAKPKIDGTVNPLIEPANDRLESLLSSYLPGEAKPAATSDDAKIPKEVGRTVLLTGEIITRLKPKIGEYTAGLQSQAAGFQSHVVDTYHSEATDASLPKGVFNTAVKLSKEAYGTIRPTVEPVVAKVDEDIVKELNGSK</sequence>
<organism evidence="2 3">
    <name type="scientific">Kuraishia capsulata CBS 1993</name>
    <dbReference type="NCBI Taxonomy" id="1382522"/>
    <lineage>
        <taxon>Eukaryota</taxon>
        <taxon>Fungi</taxon>
        <taxon>Dikarya</taxon>
        <taxon>Ascomycota</taxon>
        <taxon>Saccharomycotina</taxon>
        <taxon>Pichiomycetes</taxon>
        <taxon>Pichiales</taxon>
        <taxon>Pichiaceae</taxon>
        <taxon>Kuraishia</taxon>
    </lineage>
</organism>
<keyword evidence="1" id="KW-0812">Transmembrane</keyword>
<protein>
    <submittedName>
        <fullName evidence="2">Uncharacterized protein</fullName>
    </submittedName>
</protein>
<dbReference type="HOGENOM" id="CLU_1120309_0_0_1"/>
<reference evidence="2" key="2">
    <citation type="submission" date="2014-02" db="EMBL/GenBank/DDBJ databases">
        <title>Complete DNA sequence of /Kuraishia capsulata/ illustrates novel genomic features among budding yeasts (/Saccharomycotina/).</title>
        <authorList>
            <person name="Morales L."/>
            <person name="Noel B."/>
            <person name="Porcel B."/>
            <person name="Marcet-Houben M."/>
            <person name="Hullo M-F."/>
            <person name="Sacerdot C."/>
            <person name="Tekaia F."/>
            <person name="Leh-Louis V."/>
            <person name="Despons L."/>
            <person name="Khanna V."/>
            <person name="Aury J-M."/>
            <person name="Barbe V."/>
            <person name="Couloux A."/>
            <person name="Labadie K."/>
            <person name="Pelletier E."/>
            <person name="Souciet J-L."/>
            <person name="Boekhout T."/>
            <person name="Gabaldon T."/>
            <person name="Wincker P."/>
            <person name="Dujon B."/>
        </authorList>
    </citation>
    <scope>NUCLEOTIDE SEQUENCE</scope>
    <source>
        <strain evidence="2">CBS 1993</strain>
    </source>
</reference>
<reference evidence="2" key="1">
    <citation type="submission" date="2013-12" db="EMBL/GenBank/DDBJ databases">
        <authorList>
            <person name="Genoscope - CEA"/>
        </authorList>
    </citation>
    <scope>NUCLEOTIDE SEQUENCE</scope>
    <source>
        <strain evidence="2">CBS 1993</strain>
    </source>
</reference>
<feature type="transmembrane region" description="Helical" evidence="1">
    <location>
        <begin position="12"/>
        <end position="32"/>
    </location>
</feature>
<dbReference type="GeneID" id="34518464"/>
<proteinExistence type="predicted"/>
<dbReference type="Proteomes" id="UP000019384">
    <property type="component" value="Unassembled WGS sequence"/>
</dbReference>
<evidence type="ECO:0000313" key="3">
    <source>
        <dbReference type="Proteomes" id="UP000019384"/>
    </source>
</evidence>